<reference evidence="4" key="3">
    <citation type="submission" date="2015-06" db="UniProtKB">
        <authorList>
            <consortium name="EnsemblMetazoa"/>
        </authorList>
    </citation>
    <scope>IDENTIFICATION</scope>
</reference>
<dbReference type="SUPFAM" id="SSF56399">
    <property type="entry name" value="ADP-ribosylation"/>
    <property type="match status" value="1"/>
</dbReference>
<accession>T1EZ04</accession>
<dbReference type="GeneID" id="20201804"/>
<evidence type="ECO:0008006" key="6">
    <source>
        <dbReference type="Google" id="ProtNLM"/>
    </source>
</evidence>
<sequence>MIFVSTLMLLLLLLLSLHSIQVSRGYIIHETQIINIRDGDIRLSNRPQLFQNENDPNHKPPTHHRQQIHHHYQQQKLLKQQQQQPQRQQRQLPHQPQHHIPRLSNIQQQLFRNSSNNNNNLARHKRVFSKPFDIAKKKNQINVRQKNATENNPAKNTLDVYIAGNQKDDATISKWHCTIMSADVGEGDASLELLRKESCPTSFSTNPMCKSFRECQTLYKTMKIMPVKGLTMAECLSVTMYTSDFYSVYNADTRLGKTDNYKIFTALLYTAVRKLDNMPEFSIVNGTVLYRGMKNKYDAPDQRFYFKQFISTTLDPEIAGGFVEEEVLLVPFESFEKIDQKKTSVSVIIELQASDRQDVIRGVATSCPNAKNNPSLPSLPPLPPLPNSDPSPNSSPRPSFAGFKRQSLAVLVAAMTASVSNSTKWRLETQLNPEMQLKIEIQQTCITSFG</sequence>
<reference evidence="5" key="1">
    <citation type="submission" date="2012-12" db="EMBL/GenBank/DDBJ databases">
        <authorList>
            <person name="Hellsten U."/>
            <person name="Grimwood J."/>
            <person name="Chapman J.A."/>
            <person name="Shapiro H."/>
            <person name="Aerts A."/>
            <person name="Otillar R.P."/>
            <person name="Terry A.Y."/>
            <person name="Boore J.L."/>
            <person name="Simakov O."/>
            <person name="Marletaz F."/>
            <person name="Cho S.-J."/>
            <person name="Edsinger-Gonzales E."/>
            <person name="Havlak P."/>
            <person name="Kuo D.-H."/>
            <person name="Larsson T."/>
            <person name="Lv J."/>
            <person name="Arendt D."/>
            <person name="Savage R."/>
            <person name="Osoegawa K."/>
            <person name="de Jong P."/>
            <person name="Lindberg D.R."/>
            <person name="Seaver E.C."/>
            <person name="Weisblat D.A."/>
            <person name="Putnam N.H."/>
            <person name="Grigoriev I.V."/>
            <person name="Rokhsar D.S."/>
        </authorList>
    </citation>
    <scope>NUCLEOTIDE SEQUENCE</scope>
</reference>
<keyword evidence="5" id="KW-1185">Reference proteome</keyword>
<evidence type="ECO:0000256" key="1">
    <source>
        <dbReference type="SAM" id="MobiDB-lite"/>
    </source>
</evidence>
<reference evidence="3 5" key="2">
    <citation type="journal article" date="2013" name="Nature">
        <title>Insights into bilaterian evolution from three spiralian genomes.</title>
        <authorList>
            <person name="Simakov O."/>
            <person name="Marletaz F."/>
            <person name="Cho S.J."/>
            <person name="Edsinger-Gonzales E."/>
            <person name="Havlak P."/>
            <person name="Hellsten U."/>
            <person name="Kuo D.H."/>
            <person name="Larsson T."/>
            <person name="Lv J."/>
            <person name="Arendt D."/>
            <person name="Savage R."/>
            <person name="Osoegawa K."/>
            <person name="de Jong P."/>
            <person name="Grimwood J."/>
            <person name="Chapman J.A."/>
            <person name="Shapiro H."/>
            <person name="Aerts A."/>
            <person name="Otillar R.P."/>
            <person name="Terry A.Y."/>
            <person name="Boore J.L."/>
            <person name="Grigoriev I.V."/>
            <person name="Lindberg D.R."/>
            <person name="Seaver E.C."/>
            <person name="Weisblat D.A."/>
            <person name="Putnam N.H."/>
            <person name="Rokhsar D.S."/>
        </authorList>
    </citation>
    <scope>NUCLEOTIDE SEQUENCE</scope>
</reference>
<evidence type="ECO:0000256" key="2">
    <source>
        <dbReference type="SAM" id="SignalP"/>
    </source>
</evidence>
<dbReference type="EMBL" id="AMQM01002651">
    <property type="status" value="NOT_ANNOTATED_CDS"/>
    <property type="molecule type" value="Genomic_DNA"/>
</dbReference>
<dbReference type="KEGG" id="hro:HELRODRAFT_167086"/>
<keyword evidence="2" id="KW-0732">Signal</keyword>
<evidence type="ECO:0000313" key="5">
    <source>
        <dbReference type="Proteomes" id="UP000015101"/>
    </source>
</evidence>
<dbReference type="HOGENOM" id="CLU_608713_0_0_1"/>
<dbReference type="EMBL" id="KB095858">
    <property type="protein sequence ID" value="ESO10584.1"/>
    <property type="molecule type" value="Genomic_DNA"/>
</dbReference>
<feature type="region of interest" description="Disordered" evidence="1">
    <location>
        <begin position="48"/>
        <end position="67"/>
    </location>
</feature>
<feature type="chain" id="PRO_5010980149" description="NAD(+)--protein-arginine ADP-ribosyltransferase" evidence="2">
    <location>
        <begin position="26"/>
        <end position="450"/>
    </location>
</feature>
<feature type="region of interest" description="Disordered" evidence="1">
    <location>
        <begin position="366"/>
        <end position="399"/>
    </location>
</feature>
<feature type="compositionally biased region" description="Low complexity" evidence="1">
    <location>
        <begin position="75"/>
        <end position="95"/>
    </location>
</feature>
<dbReference type="RefSeq" id="XP_009010853.1">
    <property type="nucleotide sequence ID" value="XM_009012605.1"/>
</dbReference>
<dbReference type="Gene3D" id="3.90.176.10">
    <property type="entry name" value="Toxin ADP-ribosyltransferase, Chain A, domain 1"/>
    <property type="match status" value="1"/>
</dbReference>
<dbReference type="InParanoid" id="T1EZ04"/>
<protein>
    <recommendedName>
        <fullName evidence="6">NAD(+)--protein-arginine ADP-ribosyltransferase</fullName>
    </recommendedName>
</protein>
<evidence type="ECO:0000313" key="3">
    <source>
        <dbReference type="EMBL" id="ESO10584.1"/>
    </source>
</evidence>
<dbReference type="Proteomes" id="UP000015101">
    <property type="component" value="Unassembled WGS sequence"/>
</dbReference>
<gene>
    <name evidence="4" type="primary">20201804</name>
    <name evidence="3" type="ORF">HELRODRAFT_167086</name>
</gene>
<feature type="signal peptide" evidence="2">
    <location>
        <begin position="1"/>
        <end position="25"/>
    </location>
</feature>
<evidence type="ECO:0000313" key="4">
    <source>
        <dbReference type="EnsemblMetazoa" id="HelroP167086"/>
    </source>
</evidence>
<feature type="compositionally biased region" description="Pro residues" evidence="1">
    <location>
        <begin position="377"/>
        <end position="395"/>
    </location>
</feature>
<dbReference type="EnsemblMetazoa" id="HelroT167086">
    <property type="protein sequence ID" value="HelroP167086"/>
    <property type="gene ID" value="HelroG167086"/>
</dbReference>
<proteinExistence type="predicted"/>
<feature type="region of interest" description="Disordered" evidence="1">
    <location>
        <begin position="75"/>
        <end position="98"/>
    </location>
</feature>
<dbReference type="CTD" id="20201804"/>
<dbReference type="AlphaFoldDB" id="T1EZ04"/>
<name>T1EZ04_HELRO</name>
<organism evidence="4 5">
    <name type="scientific">Helobdella robusta</name>
    <name type="common">Californian leech</name>
    <dbReference type="NCBI Taxonomy" id="6412"/>
    <lineage>
        <taxon>Eukaryota</taxon>
        <taxon>Metazoa</taxon>
        <taxon>Spiralia</taxon>
        <taxon>Lophotrochozoa</taxon>
        <taxon>Annelida</taxon>
        <taxon>Clitellata</taxon>
        <taxon>Hirudinea</taxon>
        <taxon>Rhynchobdellida</taxon>
        <taxon>Glossiphoniidae</taxon>
        <taxon>Helobdella</taxon>
    </lineage>
</organism>